<keyword evidence="12" id="KW-1185">Reference proteome</keyword>
<dbReference type="Pfam" id="PF01541">
    <property type="entry name" value="GIY-YIG"/>
    <property type="match status" value="1"/>
</dbReference>
<dbReference type="InterPro" id="IPR010994">
    <property type="entry name" value="RuvA_2-like"/>
</dbReference>
<dbReference type="OrthoDB" id="9804933at2"/>
<dbReference type="Pfam" id="PF22920">
    <property type="entry name" value="UvrC_RNaseH"/>
    <property type="match status" value="1"/>
</dbReference>
<keyword evidence="2 6" id="KW-0227">DNA damage</keyword>
<dbReference type="PANTHER" id="PTHR30562">
    <property type="entry name" value="UVRC/OXIDOREDUCTASE"/>
    <property type="match status" value="1"/>
</dbReference>
<dbReference type="Gene3D" id="4.10.860.10">
    <property type="entry name" value="UVR domain"/>
    <property type="match status" value="1"/>
</dbReference>
<keyword evidence="3 6" id="KW-0228">DNA excision</keyword>
<comment type="subcellular location">
    <subcellularLocation>
        <location evidence="6">Cytoplasm</location>
    </subcellularLocation>
</comment>
<dbReference type="Pfam" id="PF02151">
    <property type="entry name" value="UVR"/>
    <property type="match status" value="1"/>
</dbReference>
<dbReference type="GO" id="GO:0005737">
    <property type="term" value="C:cytoplasm"/>
    <property type="evidence" value="ECO:0007669"/>
    <property type="project" value="UniProtKB-SubCell"/>
</dbReference>
<dbReference type="InterPro" id="IPR036876">
    <property type="entry name" value="UVR_dom_sf"/>
</dbReference>
<dbReference type="HAMAP" id="MF_00203">
    <property type="entry name" value="UvrC"/>
    <property type="match status" value="1"/>
</dbReference>
<protein>
    <recommendedName>
        <fullName evidence="6">UvrABC system protein C</fullName>
        <shortName evidence="6">Protein UvrC</shortName>
    </recommendedName>
    <alternativeName>
        <fullName evidence="6">Excinuclease ABC subunit C</fullName>
    </alternativeName>
</protein>
<comment type="caution">
    <text evidence="11">The sequence shown here is derived from an EMBL/GenBank/DDBJ whole genome shotgun (WGS) entry which is preliminary data.</text>
</comment>
<dbReference type="RefSeq" id="WP_087359455.1">
    <property type="nucleotide sequence ID" value="NZ_NFLJ01000039.1"/>
</dbReference>
<reference evidence="11 12" key="1">
    <citation type="journal article" date="2018" name="BMC Genomics">
        <title>Whole genome sequencing and function prediction of 133 gut anaerobes isolated from chicken caecum in pure cultures.</title>
        <authorList>
            <person name="Medvecky M."/>
            <person name="Cejkova D."/>
            <person name="Polansky O."/>
            <person name="Karasova D."/>
            <person name="Kubasova T."/>
            <person name="Cizek A."/>
            <person name="Rychlik I."/>
        </authorList>
    </citation>
    <scope>NUCLEOTIDE SEQUENCE [LARGE SCALE GENOMIC DNA]</scope>
    <source>
        <strain evidence="11 12">An13</strain>
    </source>
</reference>
<dbReference type="SUPFAM" id="SSF82771">
    <property type="entry name" value="GIY-YIG endonuclease"/>
    <property type="match status" value="1"/>
</dbReference>
<feature type="coiled-coil region" evidence="7">
    <location>
        <begin position="192"/>
        <end position="219"/>
    </location>
</feature>
<dbReference type="Gene3D" id="1.10.150.20">
    <property type="entry name" value="5' to 3' exonuclease, C-terminal subdomain"/>
    <property type="match status" value="1"/>
</dbReference>
<keyword evidence="4 6" id="KW-0267">Excision nuclease</keyword>
<dbReference type="Gene3D" id="3.30.420.340">
    <property type="entry name" value="UvrC, RNAse H endonuclease domain"/>
    <property type="match status" value="1"/>
</dbReference>
<accession>A0A1Y4SVQ2</accession>
<keyword evidence="6" id="KW-0742">SOS response</keyword>
<dbReference type="InterPro" id="IPR001162">
    <property type="entry name" value="UvrC_RNase_H_dom"/>
</dbReference>
<dbReference type="PANTHER" id="PTHR30562:SF1">
    <property type="entry name" value="UVRABC SYSTEM PROTEIN C"/>
    <property type="match status" value="1"/>
</dbReference>
<dbReference type="SUPFAM" id="SSF47781">
    <property type="entry name" value="RuvA domain 2-like"/>
    <property type="match status" value="1"/>
</dbReference>
<comment type="subunit">
    <text evidence="6">Interacts with UvrB in an incision complex.</text>
</comment>
<comment type="similarity">
    <text evidence="6">Belongs to the UvrC family.</text>
</comment>
<evidence type="ECO:0000256" key="3">
    <source>
        <dbReference type="ARBA" id="ARBA00022769"/>
    </source>
</evidence>
<dbReference type="Proteomes" id="UP000195305">
    <property type="component" value="Unassembled WGS sequence"/>
</dbReference>
<feature type="domain" description="UVR" evidence="8">
    <location>
        <begin position="196"/>
        <end position="231"/>
    </location>
</feature>
<dbReference type="PROSITE" id="PS50165">
    <property type="entry name" value="UVRC"/>
    <property type="match status" value="1"/>
</dbReference>
<dbReference type="Pfam" id="PF14520">
    <property type="entry name" value="HHH_5"/>
    <property type="match status" value="1"/>
</dbReference>
<evidence type="ECO:0000256" key="1">
    <source>
        <dbReference type="ARBA" id="ARBA00022490"/>
    </source>
</evidence>
<feature type="domain" description="GIY-YIG" evidence="9">
    <location>
        <begin position="14"/>
        <end position="91"/>
    </location>
</feature>
<keyword evidence="1 6" id="KW-0963">Cytoplasm</keyword>
<evidence type="ECO:0000256" key="5">
    <source>
        <dbReference type="ARBA" id="ARBA00023204"/>
    </source>
</evidence>
<dbReference type="InterPro" id="IPR038476">
    <property type="entry name" value="UvrC_RNase_H_dom_sf"/>
</dbReference>
<evidence type="ECO:0000313" key="11">
    <source>
        <dbReference type="EMBL" id="OUQ32883.1"/>
    </source>
</evidence>
<evidence type="ECO:0000313" key="12">
    <source>
        <dbReference type="Proteomes" id="UP000195305"/>
    </source>
</evidence>
<keyword evidence="5 6" id="KW-0234">DNA repair</keyword>
<name>A0A1Y4SVQ2_9FIRM</name>
<dbReference type="SMART" id="SM00465">
    <property type="entry name" value="GIYc"/>
    <property type="match status" value="1"/>
</dbReference>
<dbReference type="AlphaFoldDB" id="A0A1Y4SVQ2"/>
<dbReference type="InterPro" id="IPR050066">
    <property type="entry name" value="UvrABC_protein_C"/>
</dbReference>
<keyword evidence="7" id="KW-0175">Coiled coil</keyword>
<evidence type="ECO:0000256" key="6">
    <source>
        <dbReference type="HAMAP-Rule" id="MF_00203"/>
    </source>
</evidence>
<dbReference type="EMBL" id="NFLJ01000039">
    <property type="protein sequence ID" value="OUQ32883.1"/>
    <property type="molecule type" value="Genomic_DNA"/>
</dbReference>
<evidence type="ECO:0000259" key="9">
    <source>
        <dbReference type="PROSITE" id="PS50164"/>
    </source>
</evidence>
<proteinExistence type="inferred from homology"/>
<dbReference type="InterPro" id="IPR035901">
    <property type="entry name" value="GIY-YIG_endonuc_sf"/>
</dbReference>
<comment type="function">
    <text evidence="6">The UvrABC repair system catalyzes the recognition and processing of DNA lesions. UvrC both incises the 5' and 3' sides of the lesion. The N-terminal half is responsible for the 3' incision and the C-terminal half is responsible for the 5' incision.</text>
</comment>
<sequence length="591" mass="68145">MNDLIKNKLSLLPSSPGCYLMKNKEGTVIYVGKAKKLKNRVHSYFVGVHNYKTTKLVSEIVDFDYIVTDSEKEALLLEINLIKDYSPQYNIMFMDNTYYPYIQMTNETHPRLRIVRNAKERKAKHFGPFPDATAARETYKLLNRLYPLRKCNHIPKKPCLYYSLGQCLAPCIQEVDVEIYNDIKKSITKLLNGDIKEKVSELTEKMNQASEQLNFEQAKEYRDLISHIRYVTAKQHVQFNDQVDRDILGYYVDHGYLSIQLFFMRHGKLLSRDLNLIPIEDHVQESLQQFMVSFYQNNTLPKEILVPLDMDIDLLSQIIECKILKPQKGNKASLVQMAIENAKESLEKKFQLMEKNEAATLGAIQQLGELLQMPHPPHIIELFDNSNIQGAYAVAGMVCFKDGVPSKKDYRKFKIKTVEGPDDYGSMREVIYRRYYRVLMENLTPPDMIIVDGGLGQIHAAKEVIDALGMSIPVYGLAKDDKHSTAMLLDTEGHPISIHPKSELFFLLTRMQDEVHRYAISFHKNVRSKSLFASTLDQIEGIGPKRKQQLLHHFKSVKRMKEASLEQLKEVLPDKVAQELFQSLHPDEHSS</sequence>
<dbReference type="Gene3D" id="3.40.1440.10">
    <property type="entry name" value="GIY-YIG endonuclease"/>
    <property type="match status" value="1"/>
</dbReference>
<evidence type="ECO:0000259" key="10">
    <source>
        <dbReference type="PROSITE" id="PS50165"/>
    </source>
</evidence>
<dbReference type="InterPro" id="IPR004791">
    <property type="entry name" value="UvrC"/>
</dbReference>
<dbReference type="InterPro" id="IPR000305">
    <property type="entry name" value="GIY-YIG_endonuc"/>
</dbReference>
<dbReference type="PROSITE" id="PS50164">
    <property type="entry name" value="GIY_YIG"/>
    <property type="match status" value="1"/>
</dbReference>
<dbReference type="FunFam" id="3.40.1440.10:FF:000001">
    <property type="entry name" value="UvrABC system protein C"/>
    <property type="match status" value="1"/>
</dbReference>
<dbReference type="GO" id="GO:0009381">
    <property type="term" value="F:excinuclease ABC activity"/>
    <property type="evidence" value="ECO:0007669"/>
    <property type="project" value="UniProtKB-UniRule"/>
</dbReference>
<dbReference type="CDD" id="cd10434">
    <property type="entry name" value="GIY-YIG_UvrC_Cho"/>
    <property type="match status" value="1"/>
</dbReference>
<dbReference type="NCBIfam" id="TIGR00194">
    <property type="entry name" value="uvrC"/>
    <property type="match status" value="1"/>
</dbReference>
<dbReference type="Pfam" id="PF08459">
    <property type="entry name" value="UvrC_RNaseH_dom"/>
    <property type="match status" value="1"/>
</dbReference>
<evidence type="ECO:0000259" key="8">
    <source>
        <dbReference type="PROSITE" id="PS50151"/>
    </source>
</evidence>
<evidence type="ECO:0000256" key="2">
    <source>
        <dbReference type="ARBA" id="ARBA00022763"/>
    </source>
</evidence>
<dbReference type="GO" id="GO:0006289">
    <property type="term" value="P:nucleotide-excision repair"/>
    <property type="evidence" value="ECO:0007669"/>
    <property type="project" value="UniProtKB-UniRule"/>
</dbReference>
<feature type="domain" description="UvrC family homology region profile" evidence="10">
    <location>
        <begin position="247"/>
        <end position="465"/>
    </location>
</feature>
<dbReference type="SUPFAM" id="SSF46600">
    <property type="entry name" value="C-terminal UvrC-binding domain of UvrB"/>
    <property type="match status" value="1"/>
</dbReference>
<dbReference type="GO" id="GO:0003677">
    <property type="term" value="F:DNA binding"/>
    <property type="evidence" value="ECO:0007669"/>
    <property type="project" value="UniProtKB-UniRule"/>
</dbReference>
<dbReference type="GO" id="GO:0009380">
    <property type="term" value="C:excinuclease repair complex"/>
    <property type="evidence" value="ECO:0007669"/>
    <property type="project" value="InterPro"/>
</dbReference>
<gene>
    <name evidence="6" type="primary">uvrC</name>
    <name evidence="11" type="ORF">B5E75_11760</name>
</gene>
<evidence type="ECO:0000256" key="4">
    <source>
        <dbReference type="ARBA" id="ARBA00022881"/>
    </source>
</evidence>
<dbReference type="PROSITE" id="PS50151">
    <property type="entry name" value="UVR"/>
    <property type="match status" value="1"/>
</dbReference>
<evidence type="ECO:0000256" key="7">
    <source>
        <dbReference type="SAM" id="Coils"/>
    </source>
</evidence>
<dbReference type="InterPro" id="IPR047296">
    <property type="entry name" value="GIY-YIG_UvrC_Cho"/>
</dbReference>
<dbReference type="GO" id="GO:0009432">
    <property type="term" value="P:SOS response"/>
    <property type="evidence" value="ECO:0007669"/>
    <property type="project" value="UniProtKB-UniRule"/>
</dbReference>
<organism evidence="11 12">
    <name type="scientific">Massilimicrobiota timonensis</name>
    <dbReference type="NCBI Taxonomy" id="1776392"/>
    <lineage>
        <taxon>Bacteria</taxon>
        <taxon>Bacillati</taxon>
        <taxon>Bacillota</taxon>
        <taxon>Erysipelotrichia</taxon>
        <taxon>Erysipelotrichales</taxon>
        <taxon>Erysipelotrichaceae</taxon>
        <taxon>Massilimicrobiota</taxon>
    </lineage>
</organism>
<dbReference type="InterPro" id="IPR001943">
    <property type="entry name" value="UVR_dom"/>
</dbReference>